<gene>
    <name evidence="11" type="ORF">GF339_02410</name>
</gene>
<feature type="transmembrane region" description="Helical" evidence="9">
    <location>
        <begin position="105"/>
        <end position="125"/>
    </location>
</feature>
<comment type="subcellular location">
    <subcellularLocation>
        <location evidence="1">Cell inner membrane</location>
        <topology evidence="1">Multi-pass membrane protein</topology>
    </subcellularLocation>
</comment>
<keyword evidence="7 9" id="KW-0472">Membrane</keyword>
<reference evidence="11" key="1">
    <citation type="submission" date="2019-11" db="EMBL/GenBank/DDBJ databases">
        <title>Microbial mats filling the niche in hypersaline microbial mats.</title>
        <authorList>
            <person name="Wong H.L."/>
            <person name="Macleod F.I."/>
            <person name="White R.A. III"/>
            <person name="Burns B.P."/>
        </authorList>
    </citation>
    <scope>NUCLEOTIDE SEQUENCE</scope>
    <source>
        <strain evidence="11">Rbin_158</strain>
    </source>
</reference>
<dbReference type="GO" id="GO:0005886">
    <property type="term" value="C:plasma membrane"/>
    <property type="evidence" value="ECO:0007669"/>
    <property type="project" value="UniProtKB-SubCell"/>
</dbReference>
<evidence type="ECO:0000256" key="1">
    <source>
        <dbReference type="ARBA" id="ARBA00004429"/>
    </source>
</evidence>
<evidence type="ECO:0000313" key="12">
    <source>
        <dbReference type="Proteomes" id="UP000649604"/>
    </source>
</evidence>
<protein>
    <submittedName>
        <fullName evidence="11">TRAP transporter small permease subunit</fullName>
    </submittedName>
</protein>
<evidence type="ECO:0000256" key="4">
    <source>
        <dbReference type="ARBA" id="ARBA00022519"/>
    </source>
</evidence>
<evidence type="ECO:0000259" key="10">
    <source>
        <dbReference type="Pfam" id="PF04290"/>
    </source>
</evidence>
<comment type="caution">
    <text evidence="11">The sequence shown here is derived from an EMBL/GenBank/DDBJ whole genome shotgun (WGS) entry which is preliminary data.</text>
</comment>
<evidence type="ECO:0000256" key="7">
    <source>
        <dbReference type="ARBA" id="ARBA00023136"/>
    </source>
</evidence>
<keyword evidence="6 9" id="KW-1133">Transmembrane helix</keyword>
<evidence type="ECO:0000256" key="3">
    <source>
        <dbReference type="ARBA" id="ARBA00022475"/>
    </source>
</evidence>
<evidence type="ECO:0000256" key="2">
    <source>
        <dbReference type="ARBA" id="ARBA00022448"/>
    </source>
</evidence>
<feature type="transmembrane region" description="Helical" evidence="9">
    <location>
        <begin position="145"/>
        <end position="166"/>
    </location>
</feature>
<dbReference type="EMBL" id="WJJP01000072">
    <property type="protein sequence ID" value="MBD3323406.1"/>
    <property type="molecule type" value="Genomic_DNA"/>
</dbReference>
<evidence type="ECO:0000256" key="5">
    <source>
        <dbReference type="ARBA" id="ARBA00022692"/>
    </source>
</evidence>
<evidence type="ECO:0000256" key="6">
    <source>
        <dbReference type="ARBA" id="ARBA00022989"/>
    </source>
</evidence>
<keyword evidence="2" id="KW-0813">Transport</keyword>
<proteinExistence type="inferred from homology"/>
<dbReference type="Pfam" id="PF04290">
    <property type="entry name" value="DctQ"/>
    <property type="match status" value="1"/>
</dbReference>
<dbReference type="PANTHER" id="PTHR35011">
    <property type="entry name" value="2,3-DIKETO-L-GULONATE TRAP TRANSPORTER SMALL PERMEASE PROTEIN YIAM"/>
    <property type="match status" value="1"/>
</dbReference>
<dbReference type="InterPro" id="IPR055348">
    <property type="entry name" value="DctQ"/>
</dbReference>
<dbReference type="AlphaFoldDB" id="A0A9D5JSX8"/>
<feature type="transmembrane region" description="Helical" evidence="9">
    <location>
        <begin position="30"/>
        <end position="56"/>
    </location>
</feature>
<sequence>MFCPVSDVFLPVIRSLKHFFVAASDAVNTVVKYLCIVLVGVLVVLVLVTVFFRYVLNMGIGWSDELSRYINIWVALFGASIAFKYGDHVGIEFFRSFLPDKALRLFKFVMRCFICVFLVISEYYFFNYFIKSRAVTPAMQIPYSWIQASLFVGFAIMLIHLISFIFTDLDDFLSGNFAVIRQRKIPVD</sequence>
<feature type="domain" description="Tripartite ATP-independent periplasmic transporters DctQ component" evidence="10">
    <location>
        <begin position="42"/>
        <end position="169"/>
    </location>
</feature>
<keyword evidence="4" id="KW-0997">Cell inner membrane</keyword>
<organism evidence="11 12">
    <name type="scientific">candidate division KSB3 bacterium</name>
    <dbReference type="NCBI Taxonomy" id="2044937"/>
    <lineage>
        <taxon>Bacteria</taxon>
        <taxon>candidate division KSB3</taxon>
    </lineage>
</organism>
<feature type="transmembrane region" description="Helical" evidence="9">
    <location>
        <begin position="68"/>
        <end position="85"/>
    </location>
</feature>
<accession>A0A9D5JSX8</accession>
<keyword evidence="5 9" id="KW-0812">Transmembrane</keyword>
<evidence type="ECO:0000256" key="9">
    <source>
        <dbReference type="SAM" id="Phobius"/>
    </source>
</evidence>
<dbReference type="Proteomes" id="UP000649604">
    <property type="component" value="Unassembled WGS sequence"/>
</dbReference>
<evidence type="ECO:0000313" key="11">
    <source>
        <dbReference type="EMBL" id="MBD3323406.1"/>
    </source>
</evidence>
<dbReference type="PANTHER" id="PTHR35011:SF4">
    <property type="entry name" value="SLL1102 PROTEIN"/>
    <property type="match status" value="1"/>
</dbReference>
<dbReference type="InterPro" id="IPR007387">
    <property type="entry name" value="TRAP_DctQ"/>
</dbReference>
<keyword evidence="3" id="KW-1003">Cell membrane</keyword>
<evidence type="ECO:0000256" key="8">
    <source>
        <dbReference type="ARBA" id="ARBA00038436"/>
    </source>
</evidence>
<comment type="similarity">
    <text evidence="8">Belongs to the TRAP transporter small permease family.</text>
</comment>
<name>A0A9D5JSX8_9BACT</name>